<dbReference type="Proteomes" id="UP001595699">
    <property type="component" value="Unassembled WGS sequence"/>
</dbReference>
<dbReference type="NCBIfam" id="TIGR02242">
    <property type="entry name" value="tail_TIGR02242"/>
    <property type="match status" value="1"/>
</dbReference>
<dbReference type="InterPro" id="IPR006521">
    <property type="entry name" value="Tail_protein_I"/>
</dbReference>
<evidence type="ECO:0000313" key="1">
    <source>
        <dbReference type="EMBL" id="MFC3764782.1"/>
    </source>
</evidence>
<proteinExistence type="predicted"/>
<organism evidence="1 2">
    <name type="scientific">Tenggerimyces flavus</name>
    <dbReference type="NCBI Taxonomy" id="1708749"/>
    <lineage>
        <taxon>Bacteria</taxon>
        <taxon>Bacillati</taxon>
        <taxon>Actinomycetota</taxon>
        <taxon>Actinomycetes</taxon>
        <taxon>Propionibacteriales</taxon>
        <taxon>Nocardioidaceae</taxon>
        <taxon>Tenggerimyces</taxon>
    </lineage>
</organism>
<gene>
    <name evidence="1" type="ORF">ACFOUW_28355</name>
</gene>
<keyword evidence="2" id="KW-1185">Reference proteome</keyword>
<protein>
    <submittedName>
        <fullName evidence="1">Phage tail protein</fullName>
    </submittedName>
</protein>
<dbReference type="InterPro" id="IPR011748">
    <property type="entry name" value="Unchr_phage_tail-like"/>
</dbReference>
<dbReference type="Pfam" id="PF09684">
    <property type="entry name" value="Tail_P2_I"/>
    <property type="match status" value="1"/>
</dbReference>
<dbReference type="EMBL" id="JBHRZH010000033">
    <property type="protein sequence ID" value="MFC3764782.1"/>
    <property type="molecule type" value="Genomic_DNA"/>
</dbReference>
<comment type="caution">
    <text evidence="1">The sequence shown here is derived from an EMBL/GenBank/DDBJ whole genome shotgun (WGS) entry which is preliminary data.</text>
</comment>
<reference evidence="2" key="1">
    <citation type="journal article" date="2019" name="Int. J. Syst. Evol. Microbiol.">
        <title>The Global Catalogue of Microorganisms (GCM) 10K type strain sequencing project: providing services to taxonomists for standard genome sequencing and annotation.</title>
        <authorList>
            <consortium name="The Broad Institute Genomics Platform"/>
            <consortium name="The Broad Institute Genome Sequencing Center for Infectious Disease"/>
            <person name="Wu L."/>
            <person name="Ma J."/>
        </authorList>
    </citation>
    <scope>NUCLEOTIDE SEQUENCE [LARGE SCALE GENOMIC DNA]</scope>
    <source>
        <strain evidence="2">CGMCC 4.7241</strain>
    </source>
</reference>
<evidence type="ECO:0000313" key="2">
    <source>
        <dbReference type="Proteomes" id="UP001595699"/>
    </source>
</evidence>
<name>A0ABV7YIK1_9ACTN</name>
<sequence length="179" mass="19006">MRGLVSDLVNPQPLLGILPSLYHEDDVTVRFMSAFDDSLAPVFSTLDNFSTYLDPSLAPDDFVRLLAHWVASFDDVRLPESRRRLLVSRAVELHALRGTRAGLEETILVACGVSATVSESGGTSWSSEAGGSPPGSARAEIVVRVAGTADVGLVTRVVEALRPAHVPARVEVVEEGGGS</sequence>
<dbReference type="RefSeq" id="WP_205121568.1">
    <property type="nucleotide sequence ID" value="NZ_JAFBCM010000001.1"/>
</dbReference>
<accession>A0ABV7YIK1</accession>